<organism evidence="3 4">
    <name type="scientific">Tetracentron sinense</name>
    <name type="common">Spur-leaf</name>
    <dbReference type="NCBI Taxonomy" id="13715"/>
    <lineage>
        <taxon>Eukaryota</taxon>
        <taxon>Viridiplantae</taxon>
        <taxon>Streptophyta</taxon>
        <taxon>Embryophyta</taxon>
        <taxon>Tracheophyta</taxon>
        <taxon>Spermatophyta</taxon>
        <taxon>Magnoliopsida</taxon>
        <taxon>Trochodendrales</taxon>
        <taxon>Trochodendraceae</taxon>
        <taxon>Tetracentron</taxon>
    </lineage>
</organism>
<evidence type="ECO:0000313" key="3">
    <source>
        <dbReference type="EMBL" id="KAF8392389.1"/>
    </source>
</evidence>
<name>A0A835D9W8_TETSI</name>
<dbReference type="Gene3D" id="3.40.630.30">
    <property type="match status" value="1"/>
</dbReference>
<dbReference type="EMBL" id="JABCRI010000016">
    <property type="protein sequence ID" value="KAF8392389.1"/>
    <property type="molecule type" value="Genomic_DNA"/>
</dbReference>
<dbReference type="PANTHER" id="PTHR46067">
    <property type="entry name" value="ACYL-COA N-ACYLTRANSFERASES (NAT) SUPERFAMILY PROTEIN"/>
    <property type="match status" value="1"/>
</dbReference>
<dbReference type="AlphaFoldDB" id="A0A835D9W8"/>
<accession>A0A835D9W8</accession>
<dbReference type="SUPFAM" id="SSF55729">
    <property type="entry name" value="Acyl-CoA N-acyltransferases (Nat)"/>
    <property type="match status" value="1"/>
</dbReference>
<keyword evidence="4" id="KW-1185">Reference proteome</keyword>
<dbReference type="InterPro" id="IPR000182">
    <property type="entry name" value="GNAT_dom"/>
</dbReference>
<dbReference type="OrthoDB" id="630895at2759"/>
<comment type="caution">
    <text evidence="3">The sequence shown here is derived from an EMBL/GenBank/DDBJ whole genome shotgun (WGS) entry which is preliminary data.</text>
</comment>
<evidence type="ECO:0000313" key="2">
    <source>
        <dbReference type="EMBL" id="KAF8364749.1"/>
    </source>
</evidence>
<evidence type="ECO:0000259" key="1">
    <source>
        <dbReference type="Pfam" id="PF13302"/>
    </source>
</evidence>
<dbReference type="EMBL" id="JABCRI010001295">
    <property type="protein sequence ID" value="KAF8364749.1"/>
    <property type="molecule type" value="Genomic_DNA"/>
</dbReference>
<evidence type="ECO:0000313" key="4">
    <source>
        <dbReference type="Proteomes" id="UP000655225"/>
    </source>
</evidence>
<gene>
    <name evidence="3" type="ORF">HHK36_022731</name>
    <name evidence="2" type="ORF">HHK36_033275</name>
</gene>
<dbReference type="Pfam" id="PF13302">
    <property type="entry name" value="Acetyltransf_3"/>
    <property type="match status" value="1"/>
</dbReference>
<protein>
    <recommendedName>
        <fullName evidence="1">N-acetyltransferase domain-containing protein</fullName>
    </recommendedName>
</protein>
<proteinExistence type="predicted"/>
<dbReference type="GO" id="GO:0016747">
    <property type="term" value="F:acyltransferase activity, transferring groups other than amino-acyl groups"/>
    <property type="evidence" value="ECO:0007669"/>
    <property type="project" value="InterPro"/>
</dbReference>
<dbReference type="Proteomes" id="UP000655225">
    <property type="component" value="Unassembled WGS sequence"/>
</dbReference>
<sequence>MERISSKSDGKEIEEGSSEISLRRFDPSDVDDFMVCRGELECAIATKYWGQRIATQALKMVVSSIFSEWPYLQRLEAVVYVENPGCQRVLEKVGFQREGVLSKFLIKKGRAVAVDVVMFSLLSTHSKL</sequence>
<dbReference type="PANTHER" id="PTHR46067:SF27">
    <property type="entry name" value="ACYL-COA N-ACYLTRANSFERASES (NAT) SUPERFAMILY PROTEIN"/>
    <property type="match status" value="1"/>
</dbReference>
<reference evidence="3 4" key="1">
    <citation type="submission" date="2020-04" db="EMBL/GenBank/DDBJ databases">
        <title>Plant Genome Project.</title>
        <authorList>
            <person name="Zhang R.-G."/>
        </authorList>
    </citation>
    <scope>NUCLEOTIDE SEQUENCE [LARGE SCALE GENOMIC DNA]</scope>
    <source>
        <strain evidence="3">YNK0</strain>
        <tissue evidence="3">Leaf</tissue>
    </source>
</reference>
<dbReference type="InterPro" id="IPR016181">
    <property type="entry name" value="Acyl_CoA_acyltransferase"/>
</dbReference>
<feature type="domain" description="N-acetyltransferase" evidence="1">
    <location>
        <begin position="20"/>
        <end position="96"/>
    </location>
</feature>